<evidence type="ECO:0000313" key="1">
    <source>
        <dbReference type="EMBL" id="GFD08293.1"/>
    </source>
</evidence>
<accession>A0A699TF67</accession>
<feature type="non-terminal residue" evidence="1">
    <location>
        <position position="69"/>
    </location>
</feature>
<sequence length="69" mass="8251">MDQTQRENNSNKNDTLATLYGKYNYEEDVEKDQRTSNEFIADLNAEYHERSLLANQKRLYKRSGRIEYA</sequence>
<gene>
    <name evidence="1" type="ORF">Tci_880262</name>
</gene>
<dbReference type="AlphaFoldDB" id="A0A699TF67"/>
<organism evidence="1">
    <name type="scientific">Tanacetum cinerariifolium</name>
    <name type="common">Dalmatian daisy</name>
    <name type="synonym">Chrysanthemum cinerariifolium</name>
    <dbReference type="NCBI Taxonomy" id="118510"/>
    <lineage>
        <taxon>Eukaryota</taxon>
        <taxon>Viridiplantae</taxon>
        <taxon>Streptophyta</taxon>
        <taxon>Embryophyta</taxon>
        <taxon>Tracheophyta</taxon>
        <taxon>Spermatophyta</taxon>
        <taxon>Magnoliopsida</taxon>
        <taxon>eudicotyledons</taxon>
        <taxon>Gunneridae</taxon>
        <taxon>Pentapetalae</taxon>
        <taxon>asterids</taxon>
        <taxon>campanulids</taxon>
        <taxon>Asterales</taxon>
        <taxon>Asteraceae</taxon>
        <taxon>Asteroideae</taxon>
        <taxon>Anthemideae</taxon>
        <taxon>Anthemidinae</taxon>
        <taxon>Tanacetum</taxon>
    </lineage>
</organism>
<proteinExistence type="predicted"/>
<dbReference type="EMBL" id="BKCJ011237473">
    <property type="protein sequence ID" value="GFD08293.1"/>
    <property type="molecule type" value="Genomic_DNA"/>
</dbReference>
<protein>
    <submittedName>
        <fullName evidence="1">Uncharacterized protein</fullName>
    </submittedName>
</protein>
<name>A0A699TF67_TANCI</name>
<reference evidence="1" key="1">
    <citation type="journal article" date="2019" name="Sci. Rep.">
        <title>Draft genome of Tanacetum cinerariifolium, the natural source of mosquito coil.</title>
        <authorList>
            <person name="Yamashiro T."/>
            <person name="Shiraishi A."/>
            <person name="Satake H."/>
            <person name="Nakayama K."/>
        </authorList>
    </citation>
    <scope>NUCLEOTIDE SEQUENCE</scope>
</reference>
<comment type="caution">
    <text evidence="1">The sequence shown here is derived from an EMBL/GenBank/DDBJ whole genome shotgun (WGS) entry which is preliminary data.</text>
</comment>